<evidence type="ECO:0000313" key="3">
    <source>
        <dbReference type="Proteomes" id="UP000000417"/>
    </source>
</evidence>
<reference evidence="2 3" key="1">
    <citation type="journal article" date="2004" name="Nucleic Acids Res.">
        <title>Genome sequence of Symbiobacterium thermophilum, an uncultivable bacterium that depends on microbial commensalism.</title>
        <authorList>
            <person name="Ueda K."/>
            <person name="Yamashita A."/>
            <person name="Ishikawa J."/>
            <person name="Shimada M."/>
            <person name="Watsuji T."/>
            <person name="Morimura K."/>
            <person name="Ikeda H."/>
            <person name="Hattori M."/>
            <person name="Beppu T."/>
        </authorList>
    </citation>
    <scope>NUCLEOTIDE SEQUENCE [LARGE SCALE GENOMIC DNA]</scope>
    <source>
        <strain evidence="3">T / IAM 14863</strain>
    </source>
</reference>
<dbReference type="Proteomes" id="UP000000417">
    <property type="component" value="Chromosome"/>
</dbReference>
<keyword evidence="1" id="KW-0472">Membrane</keyword>
<keyword evidence="3" id="KW-1185">Reference proteome</keyword>
<name>Q67P35_SYMTH</name>
<evidence type="ECO:0000313" key="2">
    <source>
        <dbReference type="EMBL" id="BAD40558.1"/>
    </source>
</evidence>
<accession>Q67P35</accession>
<protein>
    <submittedName>
        <fullName evidence="2">Uncharacterized protein</fullName>
    </submittedName>
</protein>
<evidence type="ECO:0000256" key="1">
    <source>
        <dbReference type="SAM" id="Phobius"/>
    </source>
</evidence>
<organism evidence="2 3">
    <name type="scientific">Symbiobacterium thermophilum (strain DSM 24528 / JCM 14929 / IAM 14863 / T)</name>
    <dbReference type="NCBI Taxonomy" id="292459"/>
    <lineage>
        <taxon>Bacteria</taxon>
        <taxon>Bacillati</taxon>
        <taxon>Bacillota</taxon>
        <taxon>Clostridia</taxon>
        <taxon>Eubacteriales</taxon>
        <taxon>Symbiobacteriaceae</taxon>
        <taxon>Symbiobacterium</taxon>
    </lineage>
</organism>
<gene>
    <name evidence="2" type="ordered locus">STH1573</name>
</gene>
<dbReference type="STRING" id="292459.STH1573"/>
<keyword evidence="1" id="KW-1133">Transmembrane helix</keyword>
<sequence>MVPVGRVFARGSGWLPRTRVPAGPGRAVGRVGPLVIWLVVGGVIGIVLIAVPQPLNVAPGFGLLLGVRMHTSALLEQLLGRVEGRRREPVRPDPDTLLERLARARLAPRRKDRIRRKAQGGR</sequence>
<feature type="transmembrane region" description="Helical" evidence="1">
    <location>
        <begin position="34"/>
        <end position="51"/>
    </location>
</feature>
<dbReference type="EMBL" id="AP006840">
    <property type="protein sequence ID" value="BAD40558.1"/>
    <property type="molecule type" value="Genomic_DNA"/>
</dbReference>
<dbReference type="KEGG" id="sth:STH1573"/>
<proteinExistence type="predicted"/>
<dbReference type="AlphaFoldDB" id="Q67P35"/>
<dbReference type="HOGENOM" id="CLU_2025579_0_0_9"/>
<keyword evidence="1" id="KW-0812">Transmembrane</keyword>